<reference evidence="2" key="1">
    <citation type="journal article" date="2020" name="Stud. Mycol.">
        <title>101 Dothideomycetes genomes: a test case for predicting lifestyles and emergence of pathogens.</title>
        <authorList>
            <person name="Haridas S."/>
            <person name="Albert R."/>
            <person name="Binder M."/>
            <person name="Bloem J."/>
            <person name="Labutti K."/>
            <person name="Salamov A."/>
            <person name="Andreopoulos B."/>
            <person name="Baker S."/>
            <person name="Barry K."/>
            <person name="Bills G."/>
            <person name="Bluhm B."/>
            <person name="Cannon C."/>
            <person name="Castanera R."/>
            <person name="Culley D."/>
            <person name="Daum C."/>
            <person name="Ezra D."/>
            <person name="Gonzalez J."/>
            <person name="Henrissat B."/>
            <person name="Kuo A."/>
            <person name="Liang C."/>
            <person name="Lipzen A."/>
            <person name="Lutzoni F."/>
            <person name="Magnuson J."/>
            <person name="Mondo S."/>
            <person name="Nolan M."/>
            <person name="Ohm R."/>
            <person name="Pangilinan J."/>
            <person name="Park H.-J."/>
            <person name="Ramirez L."/>
            <person name="Alfaro M."/>
            <person name="Sun H."/>
            <person name="Tritt A."/>
            <person name="Yoshinaga Y."/>
            <person name="Zwiers L.-H."/>
            <person name="Turgeon B."/>
            <person name="Goodwin S."/>
            <person name="Spatafora J."/>
            <person name="Crous P."/>
            <person name="Grigoriev I."/>
        </authorList>
    </citation>
    <scope>NUCLEOTIDE SEQUENCE</scope>
    <source>
        <strain evidence="2">CBS 107.79</strain>
    </source>
</reference>
<sequence>MAFVASSLLCSCHGVSLLTRPPLEWMCCSSRCASRVRPVEIIVQRAQQTHFASPSREHCKLMHIIKPIFTRCRGCDRELLESEVVWLHRSATESIKRPVPLWSILCPDDCLLRMRLDVLLSCTGKWHERPQIYADAAGSKMQKDANAAGSRACRDGIISPLTEARRLVWSVFCSVMETYARLNKESQSRGRCASWLAACFQSATVHNTGSTRGHPAQTVQ</sequence>
<keyword evidence="3" id="KW-1185">Reference proteome</keyword>
<organism evidence="2 3">
    <name type="scientific">Bimuria novae-zelandiae CBS 107.79</name>
    <dbReference type="NCBI Taxonomy" id="1447943"/>
    <lineage>
        <taxon>Eukaryota</taxon>
        <taxon>Fungi</taxon>
        <taxon>Dikarya</taxon>
        <taxon>Ascomycota</taxon>
        <taxon>Pezizomycotina</taxon>
        <taxon>Dothideomycetes</taxon>
        <taxon>Pleosporomycetidae</taxon>
        <taxon>Pleosporales</taxon>
        <taxon>Massarineae</taxon>
        <taxon>Didymosphaeriaceae</taxon>
        <taxon>Bimuria</taxon>
    </lineage>
</organism>
<feature type="signal peptide" evidence="1">
    <location>
        <begin position="1"/>
        <end position="17"/>
    </location>
</feature>
<evidence type="ECO:0000256" key="1">
    <source>
        <dbReference type="SAM" id="SignalP"/>
    </source>
</evidence>
<keyword evidence="1" id="KW-0732">Signal</keyword>
<dbReference type="Proteomes" id="UP000800036">
    <property type="component" value="Unassembled WGS sequence"/>
</dbReference>
<feature type="chain" id="PRO_5025377518" description="Secreted protein" evidence="1">
    <location>
        <begin position="18"/>
        <end position="220"/>
    </location>
</feature>
<evidence type="ECO:0000313" key="3">
    <source>
        <dbReference type="Proteomes" id="UP000800036"/>
    </source>
</evidence>
<protein>
    <recommendedName>
        <fullName evidence="4">Secreted protein</fullName>
    </recommendedName>
</protein>
<proteinExistence type="predicted"/>
<evidence type="ECO:0008006" key="4">
    <source>
        <dbReference type="Google" id="ProtNLM"/>
    </source>
</evidence>
<evidence type="ECO:0000313" key="2">
    <source>
        <dbReference type="EMBL" id="KAF1971664.1"/>
    </source>
</evidence>
<name>A0A6A5V3Q9_9PLEO</name>
<dbReference type="EMBL" id="ML976692">
    <property type="protein sequence ID" value="KAF1971664.1"/>
    <property type="molecule type" value="Genomic_DNA"/>
</dbReference>
<dbReference type="AlphaFoldDB" id="A0A6A5V3Q9"/>
<gene>
    <name evidence="2" type="ORF">BU23DRAFT_569822</name>
</gene>
<accession>A0A6A5V3Q9</accession>